<dbReference type="EMBL" id="MU393445">
    <property type="protein sequence ID" value="KAI4867682.1"/>
    <property type="molecule type" value="Genomic_DNA"/>
</dbReference>
<gene>
    <name evidence="1" type="ORF">F4820DRAFT_193019</name>
</gene>
<name>A0ACB9Z7K2_9PEZI</name>
<proteinExistence type="predicted"/>
<organism evidence="1 2">
    <name type="scientific">Hypoxylon rubiginosum</name>
    <dbReference type="NCBI Taxonomy" id="110542"/>
    <lineage>
        <taxon>Eukaryota</taxon>
        <taxon>Fungi</taxon>
        <taxon>Dikarya</taxon>
        <taxon>Ascomycota</taxon>
        <taxon>Pezizomycotina</taxon>
        <taxon>Sordariomycetes</taxon>
        <taxon>Xylariomycetidae</taxon>
        <taxon>Xylariales</taxon>
        <taxon>Hypoxylaceae</taxon>
        <taxon>Hypoxylon</taxon>
    </lineage>
</organism>
<sequence>MYASLLSPKAAMSFLAGLASLGVALAGPVEPRQTTEAAAAVSTITGYAHPLSLTPLTTLGDQQTPLSYDSPPTAITVPTRPAAAAAQATGIQDNVAAAGPQDGDALATTASVCTSIAGDYPTATVPHFCNPSALVNAPDFLPGLDNLPTATVTVGAVTNKLDCCVQCANIFNCVAWRFKPVYTMTPNAHLPGGFDPWGRGDCLAVYHTGDPDREEAAGAILASAPKDETPNLCPNGKVGEVLSGSNDGEPANATAHVTNSWTNLYYDGWNEGPCAEPVAPFEGGTDAGLGDAADLCS</sequence>
<reference evidence="1 2" key="1">
    <citation type="journal article" date="2022" name="New Phytol.">
        <title>Ecological generalism drives hyperdiversity of secondary metabolite gene clusters in xylarialean endophytes.</title>
        <authorList>
            <person name="Franco M.E.E."/>
            <person name="Wisecaver J.H."/>
            <person name="Arnold A.E."/>
            <person name="Ju Y.M."/>
            <person name="Slot J.C."/>
            <person name="Ahrendt S."/>
            <person name="Moore L.P."/>
            <person name="Eastman K.E."/>
            <person name="Scott K."/>
            <person name="Konkel Z."/>
            <person name="Mondo S.J."/>
            <person name="Kuo A."/>
            <person name="Hayes R.D."/>
            <person name="Haridas S."/>
            <person name="Andreopoulos B."/>
            <person name="Riley R."/>
            <person name="LaButti K."/>
            <person name="Pangilinan J."/>
            <person name="Lipzen A."/>
            <person name="Amirebrahimi M."/>
            <person name="Yan J."/>
            <person name="Adam C."/>
            <person name="Keymanesh K."/>
            <person name="Ng V."/>
            <person name="Louie K."/>
            <person name="Northen T."/>
            <person name="Drula E."/>
            <person name="Henrissat B."/>
            <person name="Hsieh H.M."/>
            <person name="Youens-Clark K."/>
            <person name="Lutzoni F."/>
            <person name="Miadlikowska J."/>
            <person name="Eastwood D.C."/>
            <person name="Hamelin R.C."/>
            <person name="Grigoriev I.V."/>
            <person name="U'Ren J.M."/>
        </authorList>
    </citation>
    <scope>NUCLEOTIDE SEQUENCE [LARGE SCALE GENOMIC DNA]</scope>
    <source>
        <strain evidence="1 2">CBS 119005</strain>
    </source>
</reference>
<keyword evidence="2" id="KW-1185">Reference proteome</keyword>
<comment type="caution">
    <text evidence="1">The sequence shown here is derived from an EMBL/GenBank/DDBJ whole genome shotgun (WGS) entry which is preliminary data.</text>
</comment>
<evidence type="ECO:0000313" key="2">
    <source>
        <dbReference type="Proteomes" id="UP001497700"/>
    </source>
</evidence>
<protein>
    <submittedName>
        <fullName evidence="1">Uncharacterized protein</fullName>
    </submittedName>
</protein>
<accession>A0ACB9Z7K2</accession>
<evidence type="ECO:0000313" key="1">
    <source>
        <dbReference type="EMBL" id="KAI4867682.1"/>
    </source>
</evidence>
<dbReference type="Proteomes" id="UP001497700">
    <property type="component" value="Unassembled WGS sequence"/>
</dbReference>